<dbReference type="Gene3D" id="3.40.970.10">
    <property type="entry name" value="Ribonuclease H1, N-terminal domain"/>
    <property type="match status" value="1"/>
</dbReference>
<evidence type="ECO:0000313" key="2">
    <source>
        <dbReference type="EMBL" id="PIR06643.1"/>
    </source>
</evidence>
<dbReference type="InterPro" id="IPR036397">
    <property type="entry name" value="RNaseH_sf"/>
</dbReference>
<dbReference type="Gene3D" id="3.30.420.10">
    <property type="entry name" value="Ribonuclease H-like superfamily/Ribonuclease H"/>
    <property type="match status" value="1"/>
</dbReference>
<name>A0A2H0NCM2_9BACT</name>
<feature type="domain" description="Ribonuclease H1 N-terminal" evidence="1">
    <location>
        <begin position="5"/>
        <end position="49"/>
    </location>
</feature>
<dbReference type="Proteomes" id="UP000228867">
    <property type="component" value="Unassembled WGS sequence"/>
</dbReference>
<accession>A0A2H0NCM2</accession>
<gene>
    <name evidence="2" type="ORF">COV54_02305</name>
</gene>
<proteinExistence type="predicted"/>
<reference evidence="2 3" key="1">
    <citation type="submission" date="2017-09" db="EMBL/GenBank/DDBJ databases">
        <title>Depth-based differentiation of microbial function through sediment-hosted aquifers and enrichment of novel symbionts in the deep terrestrial subsurface.</title>
        <authorList>
            <person name="Probst A.J."/>
            <person name="Ladd B."/>
            <person name="Jarett J.K."/>
            <person name="Geller-Mcgrath D.E."/>
            <person name="Sieber C.M."/>
            <person name="Emerson J.B."/>
            <person name="Anantharaman K."/>
            <person name="Thomas B.C."/>
            <person name="Malmstrom R."/>
            <person name="Stieglmeier M."/>
            <person name="Klingl A."/>
            <person name="Woyke T."/>
            <person name="Ryan C.M."/>
            <person name="Banfield J.F."/>
        </authorList>
    </citation>
    <scope>NUCLEOTIDE SEQUENCE [LARGE SCALE GENOMIC DNA]</scope>
    <source>
        <strain evidence="2">CG11_big_fil_rev_8_21_14_0_20_38_23</strain>
    </source>
</reference>
<dbReference type="Pfam" id="PF01693">
    <property type="entry name" value="Cauli_VI"/>
    <property type="match status" value="1"/>
</dbReference>
<dbReference type="SUPFAM" id="SSF53098">
    <property type="entry name" value="Ribonuclease H-like"/>
    <property type="match status" value="1"/>
</dbReference>
<dbReference type="GO" id="GO:0003676">
    <property type="term" value="F:nucleic acid binding"/>
    <property type="evidence" value="ECO:0007669"/>
    <property type="project" value="InterPro"/>
</dbReference>
<dbReference type="InterPro" id="IPR012337">
    <property type="entry name" value="RNaseH-like_sf"/>
</dbReference>
<dbReference type="InterPro" id="IPR037056">
    <property type="entry name" value="RNase_H1_N_sf"/>
</dbReference>
<dbReference type="InterPro" id="IPR011320">
    <property type="entry name" value="RNase_H1_N"/>
</dbReference>
<dbReference type="SUPFAM" id="SSF55658">
    <property type="entry name" value="L9 N-domain-like"/>
    <property type="match status" value="1"/>
</dbReference>
<comment type="caution">
    <text evidence="2">The sequence shown here is derived from an EMBL/GenBank/DDBJ whole genome shotgun (WGS) entry which is preliminary data.</text>
</comment>
<evidence type="ECO:0000259" key="1">
    <source>
        <dbReference type="Pfam" id="PF01693"/>
    </source>
</evidence>
<dbReference type="EMBL" id="PCWR01000052">
    <property type="protein sequence ID" value="PIR06643.1"/>
    <property type="molecule type" value="Genomic_DNA"/>
</dbReference>
<sequence>MKNKYYSYFVPRIGAKGITDNWKDCEKMVKGETGARFKGFAEKKEAEKWLKKGANYDSEKELEPGIYFDAGTGRGNGVEVSVVDENGNNFLSDVLPKKELNKFGKYLLKGGETNNYGELLACKFALEIAIKKKAKKVFGDSKLVINYWSKGCVKEENFSREFFEFIDLVMDLRKKFEKGGGAIIHISGKDNPADLGFHR</sequence>
<organism evidence="2 3">
    <name type="scientific">Candidatus Jorgensenbacteria bacterium CG11_big_fil_rev_8_21_14_0_20_38_23</name>
    <dbReference type="NCBI Taxonomy" id="1974594"/>
    <lineage>
        <taxon>Bacteria</taxon>
        <taxon>Candidatus Joergenseniibacteriota</taxon>
    </lineage>
</organism>
<dbReference type="AlphaFoldDB" id="A0A2H0NCM2"/>
<dbReference type="InterPro" id="IPR009027">
    <property type="entry name" value="Ribosomal_bL9/RNase_H1_N"/>
</dbReference>
<protein>
    <submittedName>
        <fullName evidence="2">Ribonuclease HI</fullName>
    </submittedName>
</protein>
<evidence type="ECO:0000313" key="3">
    <source>
        <dbReference type="Proteomes" id="UP000228867"/>
    </source>
</evidence>